<gene>
    <name evidence="3" type="ORF">N1032_27720</name>
</gene>
<dbReference type="PROSITE" id="PS51257">
    <property type="entry name" value="PROKAR_LIPOPROTEIN"/>
    <property type="match status" value="1"/>
</dbReference>
<proteinExistence type="predicted"/>
<keyword evidence="1" id="KW-0812">Transmembrane</keyword>
<evidence type="ECO:0000313" key="3">
    <source>
        <dbReference type="EMBL" id="MCS5737525.1"/>
    </source>
</evidence>
<feature type="signal peptide" evidence="2">
    <location>
        <begin position="1"/>
        <end position="21"/>
    </location>
</feature>
<dbReference type="Proteomes" id="UP001165586">
    <property type="component" value="Unassembled WGS sequence"/>
</dbReference>
<reference evidence="3" key="1">
    <citation type="submission" date="2022-08" db="EMBL/GenBank/DDBJ databases">
        <authorList>
            <person name="Deng Y."/>
            <person name="Han X.-F."/>
            <person name="Zhang Y.-Q."/>
        </authorList>
    </citation>
    <scope>NUCLEOTIDE SEQUENCE</scope>
    <source>
        <strain evidence="3">CPCC 203386</strain>
    </source>
</reference>
<organism evidence="3 4">
    <name type="scientific">Herbiconiux daphne</name>
    <dbReference type="NCBI Taxonomy" id="2970914"/>
    <lineage>
        <taxon>Bacteria</taxon>
        <taxon>Bacillati</taxon>
        <taxon>Actinomycetota</taxon>
        <taxon>Actinomycetes</taxon>
        <taxon>Micrococcales</taxon>
        <taxon>Microbacteriaceae</taxon>
        <taxon>Herbiconiux</taxon>
    </lineage>
</organism>
<keyword evidence="2" id="KW-0732">Signal</keyword>
<feature type="chain" id="PRO_5045208909" description="Lipoprotein" evidence="2">
    <location>
        <begin position="22"/>
        <end position="86"/>
    </location>
</feature>
<feature type="transmembrane region" description="Helical" evidence="1">
    <location>
        <begin position="64"/>
        <end position="84"/>
    </location>
</feature>
<dbReference type="RefSeq" id="WP_259543946.1">
    <property type="nucleotide sequence ID" value="NZ_JANLCJ010000789.1"/>
</dbReference>
<keyword evidence="4" id="KW-1185">Reference proteome</keyword>
<keyword evidence="1" id="KW-1133">Transmembrane helix</keyword>
<protein>
    <recommendedName>
        <fullName evidence="5">Lipoprotein</fullName>
    </recommendedName>
</protein>
<evidence type="ECO:0000256" key="1">
    <source>
        <dbReference type="SAM" id="Phobius"/>
    </source>
</evidence>
<keyword evidence="1" id="KW-0472">Membrane</keyword>
<name>A0ABT2HC45_9MICO</name>
<accession>A0ABT2HC45</accession>
<dbReference type="EMBL" id="JANLCJ010000789">
    <property type="protein sequence ID" value="MCS5737525.1"/>
    <property type="molecule type" value="Genomic_DNA"/>
</dbReference>
<comment type="caution">
    <text evidence="3">The sequence shown here is derived from an EMBL/GenBank/DDBJ whole genome shotgun (WGS) entry which is preliminary data.</text>
</comment>
<evidence type="ECO:0000256" key="2">
    <source>
        <dbReference type="SAM" id="SignalP"/>
    </source>
</evidence>
<evidence type="ECO:0008006" key="5">
    <source>
        <dbReference type="Google" id="ProtNLM"/>
    </source>
</evidence>
<evidence type="ECO:0000313" key="4">
    <source>
        <dbReference type="Proteomes" id="UP001165586"/>
    </source>
</evidence>
<sequence>MRKIATIMAGLVLATSLTGCAARTVDQNGQSHPNGVVYYDDQGNLHQADKEAFSPETQDNAETFATVVGTAFAIAGTALGIVALTQ</sequence>